<keyword evidence="1" id="KW-0812">Transmembrane</keyword>
<evidence type="ECO:0000313" key="3">
    <source>
        <dbReference type="Proteomes" id="UP000537131"/>
    </source>
</evidence>
<evidence type="ECO:0000256" key="1">
    <source>
        <dbReference type="SAM" id="Phobius"/>
    </source>
</evidence>
<evidence type="ECO:0000313" key="2">
    <source>
        <dbReference type="EMBL" id="NMM64788.1"/>
    </source>
</evidence>
<evidence type="ECO:0008006" key="4">
    <source>
        <dbReference type="Google" id="ProtNLM"/>
    </source>
</evidence>
<keyword evidence="3" id="KW-1185">Reference proteome</keyword>
<comment type="caution">
    <text evidence="2">The sequence shown here is derived from an EMBL/GenBank/DDBJ whole genome shotgun (WGS) entry which is preliminary data.</text>
</comment>
<dbReference type="Proteomes" id="UP000537131">
    <property type="component" value="Unassembled WGS sequence"/>
</dbReference>
<dbReference type="RefSeq" id="WP_169299365.1">
    <property type="nucleotide sequence ID" value="NZ_JABBNI010000047.1"/>
</dbReference>
<keyword evidence="1" id="KW-0472">Membrane</keyword>
<dbReference type="EMBL" id="JABBNI010000047">
    <property type="protein sequence ID" value="NMM64788.1"/>
    <property type="molecule type" value="Genomic_DNA"/>
</dbReference>
<organism evidence="2 3">
    <name type="scientific">Clostridium muellerianum</name>
    <dbReference type="NCBI Taxonomy" id="2716538"/>
    <lineage>
        <taxon>Bacteria</taxon>
        <taxon>Bacillati</taxon>
        <taxon>Bacillota</taxon>
        <taxon>Clostridia</taxon>
        <taxon>Eubacteriales</taxon>
        <taxon>Clostridiaceae</taxon>
        <taxon>Clostridium</taxon>
    </lineage>
</organism>
<reference evidence="2 3" key="1">
    <citation type="submission" date="2020-06" db="EMBL/GenBank/DDBJ databases">
        <title>Complete Genome Sequence of Clostridium muelleri sp. nov. P21T, an Acid-Alcohol Producing Acetogen Isolated from Old Hay.</title>
        <authorList>
            <person name="Duncan K.E."/>
            <person name="Tanner R.S."/>
        </authorList>
    </citation>
    <scope>NUCLEOTIDE SEQUENCE [LARGE SCALE GENOMIC DNA]</scope>
    <source>
        <strain evidence="2 3">P21</strain>
    </source>
</reference>
<protein>
    <recommendedName>
        <fullName evidence="4">DUF5673 domain-containing protein</fullName>
    </recommendedName>
</protein>
<dbReference type="AlphaFoldDB" id="A0A7Y0HRF7"/>
<gene>
    <name evidence="2" type="ORF">HBE96_19460</name>
</gene>
<accession>A0A7Y0HRF7</accession>
<feature type="transmembrane region" description="Helical" evidence="1">
    <location>
        <begin position="41"/>
        <end position="61"/>
    </location>
</feature>
<feature type="transmembrane region" description="Helical" evidence="1">
    <location>
        <begin position="67"/>
        <end position="88"/>
    </location>
</feature>
<proteinExistence type="predicted"/>
<sequence length="157" mass="18153">MNLMVILSTFVDFIFLAIMIIFFIVKRKSGKSLVKIKNFEVTIFYVVAVLYLIIPLCIMLFKKEKPLIPIIVTMMILSAYLISCALIIKNSISEKGIIVLNGFHFLIKWNDIKRFAVNGKKIYFEKNNGYFSIVLNKNNVKDVEKILSSKINCYQVQ</sequence>
<keyword evidence="1" id="KW-1133">Transmembrane helix</keyword>
<feature type="transmembrane region" description="Helical" evidence="1">
    <location>
        <begin position="6"/>
        <end position="25"/>
    </location>
</feature>
<name>A0A7Y0HRF7_9CLOT</name>